<dbReference type="KEGG" id="dmm:dnm_055960"/>
<dbReference type="EMBL" id="CP061800">
    <property type="protein sequence ID" value="QTA89540.1"/>
    <property type="molecule type" value="Genomic_DNA"/>
</dbReference>
<dbReference type="RefSeq" id="WP_207678113.1">
    <property type="nucleotide sequence ID" value="NZ_CP061800.1"/>
</dbReference>
<protein>
    <submittedName>
        <fullName evidence="2">Zinc metallopeptidase</fullName>
    </submittedName>
</protein>
<feature type="transmembrane region" description="Helical" evidence="1">
    <location>
        <begin position="197"/>
        <end position="217"/>
    </location>
</feature>
<evidence type="ECO:0000256" key="1">
    <source>
        <dbReference type="SAM" id="Phobius"/>
    </source>
</evidence>
<organism evidence="2 3">
    <name type="scientific">Desulfonema magnum</name>
    <dbReference type="NCBI Taxonomy" id="45655"/>
    <lineage>
        <taxon>Bacteria</taxon>
        <taxon>Pseudomonadati</taxon>
        <taxon>Thermodesulfobacteriota</taxon>
        <taxon>Desulfobacteria</taxon>
        <taxon>Desulfobacterales</taxon>
        <taxon>Desulfococcaceae</taxon>
        <taxon>Desulfonema</taxon>
    </lineage>
</organism>
<gene>
    <name evidence="2" type="ORF">dnm_055960</name>
</gene>
<evidence type="ECO:0000313" key="2">
    <source>
        <dbReference type="EMBL" id="QTA89540.1"/>
    </source>
</evidence>
<feature type="transmembrane region" description="Helical" evidence="1">
    <location>
        <begin position="146"/>
        <end position="166"/>
    </location>
</feature>
<sequence length="225" mass="25108">MRIFIFLILLIMAIYGPQFWAKRILTKYSRLQEHYPGTGAELARHLLDRLDMPHVSVEIIEGGDHYDPMEKAVRLNRTNCEKKSLTAVVVATHEVGHAIQDNIGYGPLHARTRLVRFAQTAEKVGAGLMMAIPLIAVVTRVPAMGVLTFLGGLAILGTPVVVHLLTLPVEWDASFRRALPILKANLSEEEQSAAREILTACALTYLAASLASLLNLWRWIRILRR</sequence>
<dbReference type="Pfam" id="PF04298">
    <property type="entry name" value="Zn_peptidase_2"/>
    <property type="match status" value="1"/>
</dbReference>
<dbReference type="Proteomes" id="UP000663722">
    <property type="component" value="Chromosome"/>
</dbReference>
<keyword evidence="1" id="KW-0812">Transmembrane</keyword>
<keyword evidence="1" id="KW-0472">Membrane</keyword>
<proteinExistence type="predicted"/>
<dbReference type="PANTHER" id="PTHR36434">
    <property type="entry name" value="MEMBRANE PROTEASE YUGP-RELATED"/>
    <property type="match status" value="1"/>
</dbReference>
<reference evidence="2" key="1">
    <citation type="journal article" date="2021" name="Microb. Physiol.">
        <title>Proteogenomic Insights into the Physiology of Marine, Sulfate-Reducing, Filamentous Desulfonema limicola and Desulfonema magnum.</title>
        <authorList>
            <person name="Schnaars V."/>
            <person name="Wohlbrand L."/>
            <person name="Scheve S."/>
            <person name="Hinrichs C."/>
            <person name="Reinhardt R."/>
            <person name="Rabus R."/>
        </authorList>
    </citation>
    <scope>NUCLEOTIDE SEQUENCE</scope>
    <source>
        <strain evidence="2">4be13</strain>
    </source>
</reference>
<keyword evidence="3" id="KW-1185">Reference proteome</keyword>
<dbReference type="AlphaFoldDB" id="A0A975BQ71"/>
<dbReference type="PANTHER" id="PTHR36434:SF1">
    <property type="entry name" value="MEMBRANE PROTEASE YUGP-RELATED"/>
    <property type="match status" value="1"/>
</dbReference>
<dbReference type="InterPro" id="IPR007395">
    <property type="entry name" value="Zn_peptidase_2"/>
</dbReference>
<accession>A0A975BQ71</accession>
<keyword evidence="1" id="KW-1133">Transmembrane helix</keyword>
<name>A0A975BQ71_9BACT</name>
<evidence type="ECO:0000313" key="3">
    <source>
        <dbReference type="Proteomes" id="UP000663722"/>
    </source>
</evidence>